<keyword evidence="4" id="KW-0472">Membrane</keyword>
<reference evidence="5" key="1">
    <citation type="submission" date="2021-04" db="EMBL/GenBank/DDBJ databases">
        <title>Pseudonocardia sp. nov., isolated from sandy soil of mangrove forest.</title>
        <authorList>
            <person name="Zan Z."/>
            <person name="Huang R."/>
            <person name="Liu W."/>
        </authorList>
    </citation>
    <scope>NUCLEOTIDE SEQUENCE</scope>
    <source>
        <strain evidence="5">S2-4</strain>
    </source>
</reference>
<gene>
    <name evidence="5" type="ORF">KDL28_20775</name>
</gene>
<dbReference type="Proteomes" id="UP001165283">
    <property type="component" value="Unassembled WGS sequence"/>
</dbReference>
<sequence length="225" mass="24283">MTTLAEDLVLLLVDPASGRLLAASSTLDRGLAGALLLDLALRERLAVEGRGRRVLISVVDPGATGEPVVDVALVELGRTPLRARDAVERLAGRVRGPVFERLTERGLLAPRRGRRWGLFPTAAWDVLGGRERERLLAGVERVLLHDQPSDVRLSCLISLLHAVRAEHRVVEGPVRRVRARAAEIAGDELLGTTGRGQVAAIRSAVLPSHPRSTGADAQWRPPSFS</sequence>
<organism evidence="5 6">
    <name type="scientific">Pseudonocardia humida</name>
    <dbReference type="NCBI Taxonomy" id="2800819"/>
    <lineage>
        <taxon>Bacteria</taxon>
        <taxon>Bacillati</taxon>
        <taxon>Actinomycetota</taxon>
        <taxon>Actinomycetes</taxon>
        <taxon>Pseudonocardiales</taxon>
        <taxon>Pseudonocardiaceae</taxon>
        <taxon>Pseudonocardia</taxon>
    </lineage>
</organism>
<keyword evidence="2" id="KW-0333">Golgi apparatus</keyword>
<dbReference type="Pfam" id="PF05719">
    <property type="entry name" value="GPP34"/>
    <property type="match status" value="1"/>
</dbReference>
<comment type="caution">
    <text evidence="5">The sequence shown here is derived from an EMBL/GenBank/DDBJ whole genome shotgun (WGS) entry which is preliminary data.</text>
</comment>
<proteinExistence type="predicted"/>
<evidence type="ECO:0000313" key="6">
    <source>
        <dbReference type="Proteomes" id="UP001165283"/>
    </source>
</evidence>
<keyword evidence="3" id="KW-0446">Lipid-binding</keyword>
<accession>A0ABT1A3C7</accession>
<name>A0ABT1A3C7_9PSEU</name>
<protein>
    <submittedName>
        <fullName evidence="5">GPP34 family phosphoprotein</fullName>
    </submittedName>
</protein>
<keyword evidence="6" id="KW-1185">Reference proteome</keyword>
<comment type="subcellular location">
    <subcellularLocation>
        <location evidence="1">Golgi apparatus membrane</location>
        <topology evidence="1">Peripheral membrane protein</topology>
        <orientation evidence="1">Cytoplasmic side</orientation>
    </subcellularLocation>
</comment>
<dbReference type="RefSeq" id="WP_252441149.1">
    <property type="nucleotide sequence ID" value="NZ_JAGSOV010000042.1"/>
</dbReference>
<evidence type="ECO:0000313" key="5">
    <source>
        <dbReference type="EMBL" id="MCO1657495.1"/>
    </source>
</evidence>
<evidence type="ECO:0000256" key="3">
    <source>
        <dbReference type="ARBA" id="ARBA00023121"/>
    </source>
</evidence>
<evidence type="ECO:0000256" key="1">
    <source>
        <dbReference type="ARBA" id="ARBA00004255"/>
    </source>
</evidence>
<dbReference type="InterPro" id="IPR008628">
    <property type="entry name" value="GPP34-like"/>
</dbReference>
<dbReference type="EMBL" id="JAGSOV010000042">
    <property type="protein sequence ID" value="MCO1657495.1"/>
    <property type="molecule type" value="Genomic_DNA"/>
</dbReference>
<dbReference type="InterPro" id="IPR038261">
    <property type="entry name" value="GPP34-like_sf"/>
</dbReference>
<evidence type="ECO:0000256" key="2">
    <source>
        <dbReference type="ARBA" id="ARBA00023034"/>
    </source>
</evidence>
<evidence type="ECO:0000256" key="4">
    <source>
        <dbReference type="ARBA" id="ARBA00023136"/>
    </source>
</evidence>
<dbReference type="Gene3D" id="1.10.3630.10">
    <property type="entry name" value="yeast vps74-n-term truncation variant domain like"/>
    <property type="match status" value="1"/>
</dbReference>